<dbReference type="Proteomes" id="UP000807025">
    <property type="component" value="Unassembled WGS sequence"/>
</dbReference>
<feature type="transmembrane region" description="Helical" evidence="6">
    <location>
        <begin position="13"/>
        <end position="32"/>
    </location>
</feature>
<keyword evidence="3 6" id="KW-0812">Transmembrane</keyword>
<keyword evidence="9" id="KW-1185">Reference proteome</keyword>
<dbReference type="AlphaFoldDB" id="A0A9P6A8V9"/>
<feature type="domain" description="3-oxo-5-alpha-steroid 4-dehydrogenase C-terminal" evidence="7">
    <location>
        <begin position="117"/>
        <end position="236"/>
    </location>
</feature>
<feature type="transmembrane region" description="Helical" evidence="6">
    <location>
        <begin position="120"/>
        <end position="141"/>
    </location>
</feature>
<dbReference type="GO" id="GO:0006629">
    <property type="term" value="P:lipid metabolic process"/>
    <property type="evidence" value="ECO:0007669"/>
    <property type="project" value="InterPro"/>
</dbReference>
<dbReference type="EMBL" id="MU154523">
    <property type="protein sequence ID" value="KAF9501401.1"/>
    <property type="molecule type" value="Genomic_DNA"/>
</dbReference>
<name>A0A9P6A8V9_PLEER</name>
<reference evidence="8" key="1">
    <citation type="submission" date="2020-11" db="EMBL/GenBank/DDBJ databases">
        <authorList>
            <consortium name="DOE Joint Genome Institute"/>
            <person name="Ahrendt S."/>
            <person name="Riley R."/>
            <person name="Andreopoulos W."/>
            <person name="Labutti K."/>
            <person name="Pangilinan J."/>
            <person name="Ruiz-Duenas F.J."/>
            <person name="Barrasa J.M."/>
            <person name="Sanchez-Garcia M."/>
            <person name="Camarero S."/>
            <person name="Miyauchi S."/>
            <person name="Serrano A."/>
            <person name="Linde D."/>
            <person name="Babiker R."/>
            <person name="Drula E."/>
            <person name="Ayuso-Fernandez I."/>
            <person name="Pacheco R."/>
            <person name="Padilla G."/>
            <person name="Ferreira P."/>
            <person name="Barriuso J."/>
            <person name="Kellner H."/>
            <person name="Castanera R."/>
            <person name="Alfaro M."/>
            <person name="Ramirez L."/>
            <person name="Pisabarro A.G."/>
            <person name="Kuo A."/>
            <person name="Tritt A."/>
            <person name="Lipzen A."/>
            <person name="He G."/>
            <person name="Yan M."/>
            <person name="Ng V."/>
            <person name="Cullen D."/>
            <person name="Martin F."/>
            <person name="Rosso M.-N."/>
            <person name="Henrissat B."/>
            <person name="Hibbett D."/>
            <person name="Martinez A.T."/>
            <person name="Grigoriev I.V."/>
        </authorList>
    </citation>
    <scope>NUCLEOTIDE SEQUENCE</scope>
    <source>
        <strain evidence="8">ATCC 90797</strain>
    </source>
</reference>
<evidence type="ECO:0000256" key="4">
    <source>
        <dbReference type="ARBA" id="ARBA00022989"/>
    </source>
</evidence>
<evidence type="ECO:0000259" key="7">
    <source>
        <dbReference type="Pfam" id="PF02544"/>
    </source>
</evidence>
<sequence>MQELLLYDTARKYFLLLGAVAFFLLCFVNAWFGRFAPEDPSSILYINGIRSWILMELVSPTSFIATILRAAKSPSENSSAADSLNPRSKLMIAMFLAHYLNRSIISPLRSPSRSKSHISVLVCGMFVNVINGYLMATYLTSMEAQSYMERLSTSLWCFGVATWAVGFAGNVIHDEILMNIRRKANYKAKAKETTNKPKGEHYAIPYGLLFEYVTFPNYFCEWIEWLGFAIATSPFPTLPSMSSLSASSLLALPSPDNTFWPTMTPPYLFVALELLTMFPRAYKGHLWYHTKFRDSYPKQRKIVIPFIF</sequence>
<keyword evidence="4 6" id="KW-1133">Transmembrane helix</keyword>
<feature type="transmembrane region" description="Helical" evidence="6">
    <location>
        <begin position="153"/>
        <end position="173"/>
    </location>
</feature>
<protein>
    <recommendedName>
        <fullName evidence="7">3-oxo-5-alpha-steroid 4-dehydrogenase C-terminal domain-containing protein</fullName>
    </recommendedName>
</protein>
<dbReference type="InterPro" id="IPR001104">
    <property type="entry name" value="3-oxo-5_a-steroid_4-DH_C"/>
</dbReference>
<dbReference type="PANTHER" id="PTHR10556">
    <property type="entry name" value="3-OXO-5-ALPHA-STEROID 4-DEHYDROGENASE"/>
    <property type="match status" value="1"/>
</dbReference>
<comment type="caution">
    <text evidence="8">The sequence shown here is derived from an EMBL/GenBank/DDBJ whole genome shotgun (WGS) entry which is preliminary data.</text>
</comment>
<dbReference type="PANTHER" id="PTHR10556:SF43">
    <property type="entry name" value="STEROID 5-ALPHA-REDUCTASE DET2"/>
    <property type="match status" value="1"/>
</dbReference>
<dbReference type="OrthoDB" id="5788137at2759"/>
<dbReference type="Pfam" id="PF02544">
    <property type="entry name" value="Steroid_dh"/>
    <property type="match status" value="2"/>
</dbReference>
<feature type="domain" description="3-oxo-5-alpha-steroid 4-dehydrogenase C-terminal" evidence="7">
    <location>
        <begin position="266"/>
        <end position="308"/>
    </location>
</feature>
<comment type="similarity">
    <text evidence="2">Belongs to the steroid 5-alpha reductase family.</text>
</comment>
<proteinExistence type="inferred from homology"/>
<evidence type="ECO:0000256" key="2">
    <source>
        <dbReference type="ARBA" id="ARBA00007742"/>
    </source>
</evidence>
<keyword evidence="5 6" id="KW-0472">Membrane</keyword>
<evidence type="ECO:0000256" key="5">
    <source>
        <dbReference type="ARBA" id="ARBA00023136"/>
    </source>
</evidence>
<accession>A0A9P6A8V9</accession>
<dbReference type="InterPro" id="IPR039357">
    <property type="entry name" value="SRD5A/TECR"/>
</dbReference>
<gene>
    <name evidence="8" type="ORF">BDN71DRAFT_1501123</name>
</gene>
<evidence type="ECO:0000313" key="8">
    <source>
        <dbReference type="EMBL" id="KAF9501401.1"/>
    </source>
</evidence>
<evidence type="ECO:0000256" key="6">
    <source>
        <dbReference type="SAM" id="Phobius"/>
    </source>
</evidence>
<evidence type="ECO:0000256" key="3">
    <source>
        <dbReference type="ARBA" id="ARBA00022692"/>
    </source>
</evidence>
<dbReference type="PROSITE" id="PS50244">
    <property type="entry name" value="S5A_REDUCTASE"/>
    <property type="match status" value="1"/>
</dbReference>
<comment type="subcellular location">
    <subcellularLocation>
        <location evidence="1">Membrane</location>
        <topology evidence="1">Multi-pass membrane protein</topology>
    </subcellularLocation>
</comment>
<evidence type="ECO:0000256" key="1">
    <source>
        <dbReference type="ARBA" id="ARBA00004141"/>
    </source>
</evidence>
<dbReference type="GO" id="GO:0016627">
    <property type="term" value="F:oxidoreductase activity, acting on the CH-CH group of donors"/>
    <property type="evidence" value="ECO:0007669"/>
    <property type="project" value="InterPro"/>
</dbReference>
<organism evidence="8 9">
    <name type="scientific">Pleurotus eryngii</name>
    <name type="common">Boletus of the steppes</name>
    <dbReference type="NCBI Taxonomy" id="5323"/>
    <lineage>
        <taxon>Eukaryota</taxon>
        <taxon>Fungi</taxon>
        <taxon>Dikarya</taxon>
        <taxon>Basidiomycota</taxon>
        <taxon>Agaricomycotina</taxon>
        <taxon>Agaricomycetes</taxon>
        <taxon>Agaricomycetidae</taxon>
        <taxon>Agaricales</taxon>
        <taxon>Pleurotineae</taxon>
        <taxon>Pleurotaceae</taxon>
        <taxon>Pleurotus</taxon>
    </lineage>
</organism>
<dbReference type="GO" id="GO:0016020">
    <property type="term" value="C:membrane"/>
    <property type="evidence" value="ECO:0007669"/>
    <property type="project" value="UniProtKB-SubCell"/>
</dbReference>
<evidence type="ECO:0000313" key="9">
    <source>
        <dbReference type="Proteomes" id="UP000807025"/>
    </source>
</evidence>